<organism evidence="4 5">
    <name type="scientific">Nonomuraea composti</name>
    <dbReference type="NCBI Taxonomy" id="2720023"/>
    <lineage>
        <taxon>Bacteria</taxon>
        <taxon>Bacillati</taxon>
        <taxon>Actinomycetota</taxon>
        <taxon>Actinomycetes</taxon>
        <taxon>Streptosporangiales</taxon>
        <taxon>Streptosporangiaceae</taxon>
        <taxon>Nonomuraea</taxon>
    </lineage>
</organism>
<dbReference type="Pfam" id="PF03413">
    <property type="entry name" value="PepSY"/>
    <property type="match status" value="1"/>
</dbReference>
<evidence type="ECO:0000313" key="5">
    <source>
        <dbReference type="Proteomes" id="UP000696294"/>
    </source>
</evidence>
<name>A0ABX1BLQ0_9ACTN</name>
<evidence type="ECO:0000313" key="4">
    <source>
        <dbReference type="EMBL" id="NJP97227.1"/>
    </source>
</evidence>
<keyword evidence="5" id="KW-1185">Reference proteome</keyword>
<proteinExistence type="predicted"/>
<accession>A0ABX1BLQ0</accession>
<dbReference type="EMBL" id="JAATEP010000061">
    <property type="protein sequence ID" value="NJP97227.1"/>
    <property type="molecule type" value="Genomic_DNA"/>
</dbReference>
<feature type="compositionally biased region" description="Acidic residues" evidence="1">
    <location>
        <begin position="109"/>
        <end position="124"/>
    </location>
</feature>
<evidence type="ECO:0000256" key="2">
    <source>
        <dbReference type="SAM" id="SignalP"/>
    </source>
</evidence>
<protein>
    <submittedName>
        <fullName evidence="4">PepSY domain-containing protein</fullName>
    </submittedName>
</protein>
<gene>
    <name evidence="4" type="ORF">HCN51_48725</name>
</gene>
<feature type="chain" id="PRO_5045185355" evidence="2">
    <location>
        <begin position="30"/>
        <end position="124"/>
    </location>
</feature>
<evidence type="ECO:0000259" key="3">
    <source>
        <dbReference type="Pfam" id="PF03413"/>
    </source>
</evidence>
<feature type="region of interest" description="Disordered" evidence="1">
    <location>
        <begin position="82"/>
        <end position="124"/>
    </location>
</feature>
<sequence>MRITKKLIVAGIVSLAATGGAVYATAAYASEASEASESAVAAVAPKVTAEQAIGIALKQVPGSWVSELDFDSRGKQADTWELELTKGTERHEVDVDATSGKVTKAQVDQNDDDQNDDGDDGDDD</sequence>
<keyword evidence="2" id="KW-0732">Signal</keyword>
<evidence type="ECO:0000256" key="1">
    <source>
        <dbReference type="SAM" id="MobiDB-lite"/>
    </source>
</evidence>
<dbReference type="InterPro" id="IPR025711">
    <property type="entry name" value="PepSY"/>
</dbReference>
<reference evidence="4 5" key="1">
    <citation type="submission" date="2020-03" db="EMBL/GenBank/DDBJ databases">
        <title>WGS of actinomycetes isolated from Thailand.</title>
        <authorList>
            <person name="Thawai C."/>
        </authorList>
    </citation>
    <scope>NUCLEOTIDE SEQUENCE [LARGE SCALE GENOMIC DNA]</scope>
    <source>
        <strain evidence="4 5">FMUSA5-5</strain>
    </source>
</reference>
<feature type="domain" description="PepSY" evidence="3">
    <location>
        <begin position="46"/>
        <end position="104"/>
    </location>
</feature>
<dbReference type="RefSeq" id="WP_168019062.1">
    <property type="nucleotide sequence ID" value="NZ_JAATEP010000061.1"/>
</dbReference>
<dbReference type="Gene3D" id="3.10.450.40">
    <property type="match status" value="1"/>
</dbReference>
<feature type="compositionally biased region" description="Basic and acidic residues" evidence="1">
    <location>
        <begin position="82"/>
        <end position="94"/>
    </location>
</feature>
<comment type="caution">
    <text evidence="4">The sequence shown here is derived from an EMBL/GenBank/DDBJ whole genome shotgun (WGS) entry which is preliminary data.</text>
</comment>
<feature type="signal peptide" evidence="2">
    <location>
        <begin position="1"/>
        <end position="29"/>
    </location>
</feature>
<dbReference type="Proteomes" id="UP000696294">
    <property type="component" value="Unassembled WGS sequence"/>
</dbReference>